<dbReference type="InterPro" id="IPR000595">
    <property type="entry name" value="cNMP-bd_dom"/>
</dbReference>
<keyword evidence="3" id="KW-1185">Reference proteome</keyword>
<organism evidence="2 3">
    <name type="scientific">Flavobacterium micromati</name>
    <dbReference type="NCBI Taxonomy" id="229205"/>
    <lineage>
        <taxon>Bacteria</taxon>
        <taxon>Pseudomonadati</taxon>
        <taxon>Bacteroidota</taxon>
        <taxon>Flavobacteriia</taxon>
        <taxon>Flavobacteriales</taxon>
        <taxon>Flavobacteriaceae</taxon>
        <taxon>Flavobacterium</taxon>
    </lineage>
</organism>
<proteinExistence type="predicted"/>
<sequence length="101" mass="11477">MEELIELIKLSGNTITVNRNQILKTKESIDTNLYYVVSGSLRVFALDGEEEQIIRFGYKENLIVSLDSFFTGKPSNLFIQALKKTVIKVIPKTQIDILINT</sequence>
<gene>
    <name evidence="2" type="ORF">SAMN05444372_10535</name>
</gene>
<feature type="domain" description="Cyclic nucleotide-binding" evidence="1">
    <location>
        <begin position="17"/>
        <end position="100"/>
    </location>
</feature>
<reference evidence="3" key="1">
    <citation type="submission" date="2016-11" db="EMBL/GenBank/DDBJ databases">
        <authorList>
            <person name="Varghese N."/>
            <person name="Submissions S."/>
        </authorList>
    </citation>
    <scope>NUCLEOTIDE SEQUENCE [LARGE SCALE GENOMIC DNA]</scope>
    <source>
        <strain evidence="3">DSM 17659</strain>
    </source>
</reference>
<evidence type="ECO:0000313" key="2">
    <source>
        <dbReference type="EMBL" id="SHG35393.1"/>
    </source>
</evidence>
<dbReference type="STRING" id="229205.SAMN05444372_10535"/>
<dbReference type="InterPro" id="IPR018490">
    <property type="entry name" value="cNMP-bd_dom_sf"/>
</dbReference>
<protein>
    <submittedName>
        <fullName evidence="2">Cyclic nucleotide-binding domain-containing protein</fullName>
    </submittedName>
</protein>
<dbReference type="Proteomes" id="UP000184020">
    <property type="component" value="Unassembled WGS sequence"/>
</dbReference>
<dbReference type="EMBL" id="FQWF01000005">
    <property type="protein sequence ID" value="SHG35393.1"/>
    <property type="molecule type" value="Genomic_DNA"/>
</dbReference>
<dbReference type="AlphaFoldDB" id="A0A1M5J5V3"/>
<dbReference type="SUPFAM" id="SSF51206">
    <property type="entry name" value="cAMP-binding domain-like"/>
    <property type="match status" value="1"/>
</dbReference>
<evidence type="ECO:0000313" key="3">
    <source>
        <dbReference type="Proteomes" id="UP000184020"/>
    </source>
</evidence>
<evidence type="ECO:0000259" key="1">
    <source>
        <dbReference type="Pfam" id="PF00027"/>
    </source>
</evidence>
<name>A0A1M5J5V3_9FLAO</name>
<accession>A0A1M5J5V3</accession>
<dbReference type="Gene3D" id="2.60.120.10">
    <property type="entry name" value="Jelly Rolls"/>
    <property type="match status" value="1"/>
</dbReference>
<dbReference type="Pfam" id="PF00027">
    <property type="entry name" value="cNMP_binding"/>
    <property type="match status" value="1"/>
</dbReference>
<dbReference type="InterPro" id="IPR014710">
    <property type="entry name" value="RmlC-like_jellyroll"/>
</dbReference>